<dbReference type="InterPro" id="IPR012349">
    <property type="entry name" value="Split_barrel_FMN-bd"/>
</dbReference>
<dbReference type="GO" id="GO:0070967">
    <property type="term" value="F:coenzyme F420 binding"/>
    <property type="evidence" value="ECO:0007669"/>
    <property type="project" value="TreeGrafter"/>
</dbReference>
<accession>A0A370GJ43</accession>
<dbReference type="NCBIfam" id="TIGR00026">
    <property type="entry name" value="hi_GC_TIGR00026"/>
    <property type="match status" value="1"/>
</dbReference>
<evidence type="ECO:0000313" key="4">
    <source>
        <dbReference type="Proteomes" id="UP000255355"/>
    </source>
</evidence>
<comment type="caution">
    <text evidence="3">The sequence shown here is derived from an EMBL/GenBank/DDBJ whole genome shotgun (WGS) entry which is preliminary data.</text>
</comment>
<sequence length="143" mass="16133">MSDLYHRVLRAHKWIYENSRGLAGHRLLFGNPTLLLHTVGRRSGLPRTTALTYARDGRAYLVVASAGGAPTPPDWLANLEARPECSIRIGPRTRRARARITLPADPDYARRWSILDAVNKGRFTTHQQKTQRTIPIVELEPTT</sequence>
<keyword evidence="4" id="KW-1185">Reference proteome</keyword>
<proteinExistence type="inferred from homology"/>
<comment type="similarity">
    <text evidence="1">Belongs to the F420H(2)-dependent quinone reductase family.</text>
</comment>
<protein>
    <submittedName>
        <fullName evidence="3">Deazaflavin-dependent oxidoreductase (Nitroreductase family)</fullName>
    </submittedName>
</protein>
<dbReference type="OrthoDB" id="8225825at2"/>
<dbReference type="Pfam" id="PF04075">
    <property type="entry name" value="F420H2_quin_red"/>
    <property type="match status" value="1"/>
</dbReference>
<dbReference type="AlphaFoldDB" id="A0A370GJ43"/>
<dbReference type="PANTHER" id="PTHR39428">
    <property type="entry name" value="F420H(2)-DEPENDENT QUINONE REDUCTASE RV1261C"/>
    <property type="match status" value="1"/>
</dbReference>
<organism evidence="3 4">
    <name type="scientific">Nocardia mexicana</name>
    <dbReference type="NCBI Taxonomy" id="279262"/>
    <lineage>
        <taxon>Bacteria</taxon>
        <taxon>Bacillati</taxon>
        <taxon>Actinomycetota</taxon>
        <taxon>Actinomycetes</taxon>
        <taxon>Mycobacteriales</taxon>
        <taxon>Nocardiaceae</taxon>
        <taxon>Nocardia</taxon>
    </lineage>
</organism>
<reference evidence="3 4" key="1">
    <citation type="submission" date="2018-07" db="EMBL/GenBank/DDBJ databases">
        <title>Genomic Encyclopedia of Type Strains, Phase IV (KMG-IV): sequencing the most valuable type-strain genomes for metagenomic binning, comparative biology and taxonomic classification.</title>
        <authorList>
            <person name="Goeker M."/>
        </authorList>
    </citation>
    <scope>NUCLEOTIDE SEQUENCE [LARGE SCALE GENOMIC DNA]</scope>
    <source>
        <strain evidence="3 4">DSM 44952</strain>
    </source>
</reference>
<gene>
    <name evidence="3" type="ORF">DFR68_11944</name>
</gene>
<name>A0A370GJ43_9NOCA</name>
<dbReference type="RefSeq" id="WP_068027091.1">
    <property type="nucleotide sequence ID" value="NZ_QQAZ01000019.1"/>
</dbReference>
<evidence type="ECO:0000256" key="2">
    <source>
        <dbReference type="ARBA" id="ARBA00049106"/>
    </source>
</evidence>
<dbReference type="InterPro" id="IPR004378">
    <property type="entry name" value="F420H2_quin_Rdtase"/>
</dbReference>
<dbReference type="Gene3D" id="2.30.110.10">
    <property type="entry name" value="Electron Transport, Fmn-binding Protein, Chain A"/>
    <property type="match status" value="1"/>
</dbReference>
<evidence type="ECO:0000313" key="3">
    <source>
        <dbReference type="EMBL" id="RDI43657.1"/>
    </source>
</evidence>
<dbReference type="PANTHER" id="PTHR39428:SF1">
    <property type="entry name" value="F420H(2)-DEPENDENT QUINONE REDUCTASE RV1261C"/>
    <property type="match status" value="1"/>
</dbReference>
<dbReference type="EMBL" id="QQAZ01000019">
    <property type="protein sequence ID" value="RDI43657.1"/>
    <property type="molecule type" value="Genomic_DNA"/>
</dbReference>
<dbReference type="GO" id="GO:0005886">
    <property type="term" value="C:plasma membrane"/>
    <property type="evidence" value="ECO:0007669"/>
    <property type="project" value="TreeGrafter"/>
</dbReference>
<dbReference type="STRING" id="1210089.GCA_001613165_05982"/>
<evidence type="ECO:0000256" key="1">
    <source>
        <dbReference type="ARBA" id="ARBA00008710"/>
    </source>
</evidence>
<dbReference type="GO" id="GO:0016491">
    <property type="term" value="F:oxidoreductase activity"/>
    <property type="evidence" value="ECO:0007669"/>
    <property type="project" value="InterPro"/>
</dbReference>
<comment type="catalytic activity">
    <reaction evidence="2">
        <text>oxidized coenzyme F420-(gamma-L-Glu)(n) + a quinol + H(+) = reduced coenzyme F420-(gamma-L-Glu)(n) + a quinone</text>
        <dbReference type="Rhea" id="RHEA:39663"/>
        <dbReference type="Rhea" id="RHEA-COMP:12939"/>
        <dbReference type="Rhea" id="RHEA-COMP:14378"/>
        <dbReference type="ChEBI" id="CHEBI:15378"/>
        <dbReference type="ChEBI" id="CHEBI:24646"/>
        <dbReference type="ChEBI" id="CHEBI:132124"/>
        <dbReference type="ChEBI" id="CHEBI:133980"/>
        <dbReference type="ChEBI" id="CHEBI:139511"/>
    </reaction>
</comment>
<dbReference type="Proteomes" id="UP000255355">
    <property type="component" value="Unassembled WGS sequence"/>
</dbReference>